<name>A0ABX8WFV2_9HYPH</name>
<keyword evidence="2" id="KW-1185">Reference proteome</keyword>
<sequence>MLRDPARAARLGLRGLLFCRGLVHPLARLVGANGMARLASLVLEPDNSPGKKTAVLVLDRLYFEKDVDVLRRYGRMHYVTLHTHVLSVTQEAWLPEAAQIQVDYVLAEGPAAEAAWETCEDYAQKILDIARQRFGVKAVLASNVDYWQHEGFRRACAASDIPFLVLNQELQTVPAVYQLSLDMYARTTFRFNGTACAVFGQATADMLVESQVCAPHQVALTGAPRLDPWLMETLDAGVEQDSVVLLAFDGEQYFAPNCYIEALLAFAEASLRHPNLRFVLKAKDAEDAARSLAHLEGKDHRLVITHVEPLTALFPRSRLIIGYISIAVIEALLSRPVVAVPYWNDARKPAHEMNLDPDDALTQQHVTFLDSPDALLAAIEEVSRAPVGPGSMASRADLVYRFFHRPGEGGATAETEKFIDRHIGTAQ</sequence>
<dbReference type="RefSeq" id="WP_220306228.1">
    <property type="nucleotide sequence ID" value="NZ_CP080590.1"/>
</dbReference>
<dbReference type="SUPFAM" id="SSF53756">
    <property type="entry name" value="UDP-Glycosyltransferase/glycogen phosphorylase"/>
    <property type="match status" value="1"/>
</dbReference>
<evidence type="ECO:0000313" key="2">
    <source>
        <dbReference type="Proteomes" id="UP000825799"/>
    </source>
</evidence>
<dbReference type="EMBL" id="CP080590">
    <property type="protein sequence ID" value="QYO77774.1"/>
    <property type="molecule type" value="Genomic_DNA"/>
</dbReference>
<evidence type="ECO:0000313" key="1">
    <source>
        <dbReference type="EMBL" id="QYO77774.1"/>
    </source>
</evidence>
<gene>
    <name evidence="1" type="ORF">K1X15_04185</name>
</gene>
<protein>
    <recommendedName>
        <fullName evidence="3">Glycosyltransferase family 1 protein</fullName>
    </recommendedName>
</protein>
<proteinExistence type="predicted"/>
<accession>A0ABX8WFV2</accession>
<dbReference type="Proteomes" id="UP000825799">
    <property type="component" value="Chromosome"/>
</dbReference>
<reference evidence="1 2" key="1">
    <citation type="submission" date="2021-08" db="EMBL/GenBank/DDBJ databases">
        <title>Devosia salina sp. nov., isolated from the South China Sea sediment.</title>
        <authorList>
            <person name="Zhou Z."/>
        </authorList>
    </citation>
    <scope>NUCLEOTIDE SEQUENCE [LARGE SCALE GENOMIC DNA]</scope>
    <source>
        <strain evidence="1 2">SCS-3</strain>
    </source>
</reference>
<evidence type="ECO:0008006" key="3">
    <source>
        <dbReference type="Google" id="ProtNLM"/>
    </source>
</evidence>
<organism evidence="1 2">
    <name type="scientific">Devosia salina</name>
    <dbReference type="NCBI Taxonomy" id="2860336"/>
    <lineage>
        <taxon>Bacteria</taxon>
        <taxon>Pseudomonadati</taxon>
        <taxon>Pseudomonadota</taxon>
        <taxon>Alphaproteobacteria</taxon>
        <taxon>Hyphomicrobiales</taxon>
        <taxon>Devosiaceae</taxon>
        <taxon>Devosia</taxon>
    </lineage>
</organism>